<protein>
    <recommendedName>
        <fullName evidence="4">NigD-like protein</fullName>
    </recommendedName>
</protein>
<proteinExistence type="predicted"/>
<feature type="region of interest" description="Disordered" evidence="1">
    <location>
        <begin position="223"/>
        <end position="252"/>
    </location>
</feature>
<evidence type="ECO:0000313" key="3">
    <source>
        <dbReference type="Proteomes" id="UP000198901"/>
    </source>
</evidence>
<dbReference type="RefSeq" id="WP_093196704.1">
    <property type="nucleotide sequence ID" value="NZ_FNGS01000001.1"/>
</dbReference>
<feature type="compositionally biased region" description="Polar residues" evidence="1">
    <location>
        <begin position="241"/>
        <end position="252"/>
    </location>
</feature>
<dbReference type="STRING" id="563176.SAMN04488090_0250"/>
<dbReference type="EMBL" id="FNGS01000001">
    <property type="protein sequence ID" value="SDL17629.1"/>
    <property type="molecule type" value="Genomic_DNA"/>
</dbReference>
<keyword evidence="3" id="KW-1185">Reference proteome</keyword>
<sequence>MKKSWLLLLILTGCHRGTVVPIDPSYFLLSDGYLNESGIVRADDRTGGQYYQATFYETNVRVDKEDFSFRAMTTIKPEPGSTDQPRYQMEFFFFRNGGVLLSSYTLSRKGAPSRNLDGLDWTNWFTVPDLKKSVRYVGYISGHKESTFTLSLTPVWRKHPRYWKLFYTLKQDSITVDRIHFHKSIQTQGAPYTEVVVDSVLNWNERLDDPKKIQLVLTAKPVSSSDNSRNIRGDYLKNSPAVPQTKSLRIKE</sequence>
<evidence type="ECO:0000256" key="1">
    <source>
        <dbReference type="SAM" id="MobiDB-lite"/>
    </source>
</evidence>
<dbReference type="AlphaFoldDB" id="A0A1G9HXF1"/>
<reference evidence="2 3" key="1">
    <citation type="submission" date="2016-10" db="EMBL/GenBank/DDBJ databases">
        <authorList>
            <person name="de Groot N.N."/>
        </authorList>
    </citation>
    <scope>NUCLEOTIDE SEQUENCE [LARGE SCALE GENOMIC DNA]</scope>
    <source>
        <strain evidence="2 3">DSM 21668</strain>
    </source>
</reference>
<dbReference type="Proteomes" id="UP000198901">
    <property type="component" value="Unassembled WGS sequence"/>
</dbReference>
<name>A0A1G9HXF1_9BACT</name>
<gene>
    <name evidence="2" type="ORF">SAMN04488090_0250</name>
</gene>
<evidence type="ECO:0000313" key="2">
    <source>
        <dbReference type="EMBL" id="SDL17629.1"/>
    </source>
</evidence>
<organism evidence="2 3">
    <name type="scientific">Siphonobacter aquaeclarae</name>
    <dbReference type="NCBI Taxonomy" id="563176"/>
    <lineage>
        <taxon>Bacteria</taxon>
        <taxon>Pseudomonadati</taxon>
        <taxon>Bacteroidota</taxon>
        <taxon>Cytophagia</taxon>
        <taxon>Cytophagales</taxon>
        <taxon>Cytophagaceae</taxon>
        <taxon>Siphonobacter</taxon>
    </lineage>
</organism>
<evidence type="ECO:0008006" key="4">
    <source>
        <dbReference type="Google" id="ProtNLM"/>
    </source>
</evidence>
<accession>A0A1G9HXF1</accession>